<proteinExistence type="predicted"/>
<dbReference type="InterPro" id="IPR050109">
    <property type="entry name" value="HTH-type_TetR-like_transc_reg"/>
</dbReference>
<evidence type="ECO:0000256" key="4">
    <source>
        <dbReference type="PROSITE-ProRule" id="PRU00335"/>
    </source>
</evidence>
<dbReference type="SUPFAM" id="SSF46689">
    <property type="entry name" value="Homeodomain-like"/>
    <property type="match status" value="1"/>
</dbReference>
<dbReference type="EMBL" id="BOMB01000027">
    <property type="protein sequence ID" value="GID13904.1"/>
    <property type="molecule type" value="Genomic_DNA"/>
</dbReference>
<evidence type="ECO:0000313" key="7">
    <source>
        <dbReference type="Proteomes" id="UP000612808"/>
    </source>
</evidence>
<dbReference type="Gene3D" id="1.10.10.60">
    <property type="entry name" value="Homeodomain-like"/>
    <property type="match status" value="1"/>
</dbReference>
<dbReference type="GO" id="GO:0000976">
    <property type="term" value="F:transcription cis-regulatory region binding"/>
    <property type="evidence" value="ECO:0007669"/>
    <property type="project" value="TreeGrafter"/>
</dbReference>
<accession>A0A8J3NFK5</accession>
<keyword evidence="1" id="KW-0805">Transcription regulation</keyword>
<dbReference type="PANTHER" id="PTHR30055:SF234">
    <property type="entry name" value="HTH-TYPE TRANSCRIPTIONAL REGULATOR BETI"/>
    <property type="match status" value="1"/>
</dbReference>
<organism evidence="6 7">
    <name type="scientific">Actinocatenispora rupis</name>
    <dbReference type="NCBI Taxonomy" id="519421"/>
    <lineage>
        <taxon>Bacteria</taxon>
        <taxon>Bacillati</taxon>
        <taxon>Actinomycetota</taxon>
        <taxon>Actinomycetes</taxon>
        <taxon>Micromonosporales</taxon>
        <taxon>Micromonosporaceae</taxon>
        <taxon>Actinocatenispora</taxon>
    </lineage>
</organism>
<dbReference type="InterPro" id="IPR009057">
    <property type="entry name" value="Homeodomain-like_sf"/>
</dbReference>
<feature type="DNA-binding region" description="H-T-H motif" evidence="4">
    <location>
        <begin position="37"/>
        <end position="56"/>
    </location>
</feature>
<dbReference type="Pfam" id="PF00440">
    <property type="entry name" value="TetR_N"/>
    <property type="match status" value="1"/>
</dbReference>
<reference evidence="6" key="1">
    <citation type="submission" date="2021-01" db="EMBL/GenBank/DDBJ databases">
        <title>Whole genome shotgun sequence of Actinocatenispora rupis NBRC 107355.</title>
        <authorList>
            <person name="Komaki H."/>
            <person name="Tamura T."/>
        </authorList>
    </citation>
    <scope>NUCLEOTIDE SEQUENCE</scope>
    <source>
        <strain evidence="6">NBRC 107355</strain>
    </source>
</reference>
<sequence length="203" mass="21631">MVSGMAGLRERKKEQTRRRIAEVALRLFAERDFAAVTMTEIADAAEVSRATLFSYYPTKESLVLADVGAEDLAAVVTARPAGSTPLAALRGYYRDLAAGPIAELDREATVTRLGVIFASPALSAAANSLLYRQRERLAAALAEEYGERVAAIVAAEVTAAVLTIQERYFRRLVDGADPVAAGRGLADDVTLAFDLVERGVAGA</sequence>
<dbReference type="InterPro" id="IPR001647">
    <property type="entry name" value="HTH_TetR"/>
</dbReference>
<evidence type="ECO:0000313" key="6">
    <source>
        <dbReference type="EMBL" id="GID13904.1"/>
    </source>
</evidence>
<dbReference type="PROSITE" id="PS50977">
    <property type="entry name" value="HTH_TETR_2"/>
    <property type="match status" value="1"/>
</dbReference>
<evidence type="ECO:0000256" key="2">
    <source>
        <dbReference type="ARBA" id="ARBA00023125"/>
    </source>
</evidence>
<evidence type="ECO:0000256" key="1">
    <source>
        <dbReference type="ARBA" id="ARBA00023015"/>
    </source>
</evidence>
<dbReference type="PANTHER" id="PTHR30055">
    <property type="entry name" value="HTH-TYPE TRANSCRIPTIONAL REGULATOR RUTR"/>
    <property type="match status" value="1"/>
</dbReference>
<name>A0A8J3NFK5_9ACTN</name>
<dbReference type="AlphaFoldDB" id="A0A8J3NFK5"/>
<feature type="domain" description="HTH tetR-type" evidence="5">
    <location>
        <begin position="14"/>
        <end position="74"/>
    </location>
</feature>
<dbReference type="Gene3D" id="1.10.357.10">
    <property type="entry name" value="Tetracycline Repressor, domain 2"/>
    <property type="match status" value="1"/>
</dbReference>
<keyword evidence="7" id="KW-1185">Reference proteome</keyword>
<keyword evidence="2 4" id="KW-0238">DNA-binding</keyword>
<evidence type="ECO:0000256" key="3">
    <source>
        <dbReference type="ARBA" id="ARBA00023163"/>
    </source>
</evidence>
<dbReference type="PRINTS" id="PR00455">
    <property type="entry name" value="HTHTETR"/>
</dbReference>
<protein>
    <submittedName>
        <fullName evidence="6">TetR family transcriptional regulator</fullName>
    </submittedName>
</protein>
<dbReference type="Proteomes" id="UP000612808">
    <property type="component" value="Unassembled WGS sequence"/>
</dbReference>
<gene>
    <name evidence="6" type="ORF">Aru02nite_47930</name>
</gene>
<evidence type="ECO:0000259" key="5">
    <source>
        <dbReference type="PROSITE" id="PS50977"/>
    </source>
</evidence>
<dbReference type="GO" id="GO:0003700">
    <property type="term" value="F:DNA-binding transcription factor activity"/>
    <property type="evidence" value="ECO:0007669"/>
    <property type="project" value="TreeGrafter"/>
</dbReference>
<comment type="caution">
    <text evidence="6">The sequence shown here is derived from an EMBL/GenBank/DDBJ whole genome shotgun (WGS) entry which is preliminary data.</text>
</comment>
<keyword evidence="3" id="KW-0804">Transcription</keyword>